<comment type="caution">
    <text evidence="2">The sequence shown here is derived from an EMBL/GenBank/DDBJ whole genome shotgun (WGS) entry which is preliminary data.</text>
</comment>
<evidence type="ECO:0000259" key="1">
    <source>
        <dbReference type="Pfam" id="PF20600"/>
    </source>
</evidence>
<protein>
    <recommendedName>
        <fullName evidence="1">Exodeoxyribonuclease X-like C-terminal domain-containing protein</fullName>
    </recommendedName>
</protein>
<dbReference type="EMBL" id="NOXX01000066">
    <property type="protein sequence ID" value="OYQ50608.1"/>
    <property type="molecule type" value="Genomic_DNA"/>
</dbReference>
<reference evidence="2 3" key="1">
    <citation type="submission" date="2017-07" db="EMBL/GenBank/DDBJ databases">
        <title>Flavobacterium cyanobacteriorum sp. nov., isolated from cyanobacterial aggregates in a eutrophic lake.</title>
        <authorList>
            <person name="Cai H."/>
        </authorList>
    </citation>
    <scope>NUCLEOTIDE SEQUENCE [LARGE SCALE GENOMIC DNA]</scope>
    <source>
        <strain evidence="2 3">TH167</strain>
    </source>
</reference>
<dbReference type="OrthoDB" id="1360959at2"/>
<organism evidence="2 3">
    <name type="scientific">Flavobacterium aurantiibacter</name>
    <dbReference type="NCBI Taxonomy" id="2023067"/>
    <lineage>
        <taxon>Bacteria</taxon>
        <taxon>Pseudomonadati</taxon>
        <taxon>Bacteroidota</taxon>
        <taxon>Flavobacteriia</taxon>
        <taxon>Flavobacteriales</taxon>
        <taxon>Flavobacteriaceae</taxon>
        <taxon>Flavobacterium</taxon>
    </lineage>
</organism>
<dbReference type="Proteomes" id="UP000216035">
    <property type="component" value="Unassembled WGS sequence"/>
</dbReference>
<sequence length="123" mass="14595">MRFYTLDTEFTFGKYEGKTMKEILEIQPTYLDWCAINLDHFYISDEIIAEIKVIKPDFTITEEGKQKLADKYSTWENEQQGDDYDDYDDYSPSYEKYGGAYGYDDDTIDNAFEGDPENYWNID</sequence>
<feature type="domain" description="Exodeoxyribonuclease X-like C-terminal" evidence="1">
    <location>
        <begin position="10"/>
        <end position="39"/>
    </location>
</feature>
<dbReference type="Pfam" id="PF20600">
    <property type="entry name" value="ExoX-like_C"/>
    <property type="match status" value="1"/>
</dbReference>
<dbReference type="InterPro" id="IPR046768">
    <property type="entry name" value="ExoX-like_C"/>
</dbReference>
<dbReference type="AlphaFoldDB" id="A0A256AA96"/>
<name>A0A256AA96_9FLAO</name>
<proteinExistence type="predicted"/>
<evidence type="ECO:0000313" key="3">
    <source>
        <dbReference type="Proteomes" id="UP000216035"/>
    </source>
</evidence>
<evidence type="ECO:0000313" key="2">
    <source>
        <dbReference type="EMBL" id="OYQ50608.1"/>
    </source>
</evidence>
<accession>A0A256AA96</accession>
<keyword evidence="3" id="KW-1185">Reference proteome</keyword>
<dbReference type="RefSeq" id="WP_094484884.1">
    <property type="nucleotide sequence ID" value="NZ_NOXX01000066.1"/>
</dbReference>
<gene>
    <name evidence="2" type="ORF">CHX27_00810</name>
</gene>